<comment type="caution">
    <text evidence="3">The sequence shown here is derived from an EMBL/GenBank/DDBJ whole genome shotgun (WGS) entry which is preliminary data.</text>
</comment>
<dbReference type="AlphaFoldDB" id="A0A9N8VX00"/>
<keyword evidence="2" id="KW-0732">Signal</keyword>
<evidence type="ECO:0000313" key="4">
    <source>
        <dbReference type="Proteomes" id="UP000789570"/>
    </source>
</evidence>
<evidence type="ECO:0000256" key="1">
    <source>
        <dbReference type="SAM" id="Phobius"/>
    </source>
</evidence>
<evidence type="ECO:0000256" key="2">
    <source>
        <dbReference type="SAM" id="SignalP"/>
    </source>
</evidence>
<gene>
    <name evidence="3" type="ORF">FCALED_LOCUS1967</name>
</gene>
<feature type="signal peptide" evidence="2">
    <location>
        <begin position="1"/>
        <end position="18"/>
    </location>
</feature>
<organism evidence="3 4">
    <name type="scientific">Funneliformis caledonium</name>
    <dbReference type="NCBI Taxonomy" id="1117310"/>
    <lineage>
        <taxon>Eukaryota</taxon>
        <taxon>Fungi</taxon>
        <taxon>Fungi incertae sedis</taxon>
        <taxon>Mucoromycota</taxon>
        <taxon>Glomeromycotina</taxon>
        <taxon>Glomeromycetes</taxon>
        <taxon>Glomerales</taxon>
        <taxon>Glomeraceae</taxon>
        <taxon>Funneliformis</taxon>
    </lineage>
</organism>
<reference evidence="3" key="1">
    <citation type="submission" date="2021-06" db="EMBL/GenBank/DDBJ databases">
        <authorList>
            <person name="Kallberg Y."/>
            <person name="Tangrot J."/>
            <person name="Rosling A."/>
        </authorList>
    </citation>
    <scope>NUCLEOTIDE SEQUENCE</scope>
    <source>
        <strain evidence="3">UK204</strain>
    </source>
</reference>
<evidence type="ECO:0000313" key="3">
    <source>
        <dbReference type="EMBL" id="CAG8465718.1"/>
    </source>
</evidence>
<dbReference type="Proteomes" id="UP000789570">
    <property type="component" value="Unassembled WGS sequence"/>
</dbReference>
<protein>
    <submittedName>
        <fullName evidence="3">3022_t:CDS:1</fullName>
    </submittedName>
</protein>
<proteinExistence type="predicted"/>
<sequence>MRFISLLIVLALIKQISAECYQPANLLKSVSQIKRVECGAWTIEENLNDGNSPKFNQEGTPSDESMFQVTFTCGLDNQVELCKKVENSFLNAGKIISSVLKLNTKIKVNAQFFNFCKTPPTCSIRETKVIGAAGPTNFYSLMDEVDGSERLYPQALVKQFNFQEHPMYEEFDILAMFNSRFTYHFDGDVTPMKAKDVDFTYVITHELIHGLGFASSWSPLNDPSGQPLGLIPAVVSLDSGADGHVIPKFDEPITVKEFIFDKFMIRLDDGTFISNYTKKIHEFFVAKKDVMEVMTYEELGKTPEFRLMQDMLRLSTTPKSLGFLPHDTTDYIKGSAILETSYAKYDEGSSVSHLDFATYFNTSDFMMMAKAISGKTHDELIKRNESYTGGMIGPKIKSILESMGKPQPFIKPTTQEPQDANVTSTISSNAPVSNSLFFNFTIQLYIIICIVTIINLIL</sequence>
<accession>A0A9N8VX00</accession>
<keyword evidence="1" id="KW-0812">Transmembrane</keyword>
<feature type="chain" id="PRO_5040428410" evidence="2">
    <location>
        <begin position="19"/>
        <end position="458"/>
    </location>
</feature>
<keyword evidence="4" id="KW-1185">Reference proteome</keyword>
<keyword evidence="1" id="KW-1133">Transmembrane helix</keyword>
<feature type="transmembrane region" description="Helical" evidence="1">
    <location>
        <begin position="436"/>
        <end position="457"/>
    </location>
</feature>
<name>A0A9N8VX00_9GLOM</name>
<keyword evidence="1" id="KW-0472">Membrane</keyword>
<dbReference type="EMBL" id="CAJVPQ010000276">
    <property type="protein sequence ID" value="CAG8465718.1"/>
    <property type="molecule type" value="Genomic_DNA"/>
</dbReference>
<dbReference type="OrthoDB" id="73465at2759"/>